<reference evidence="1 2" key="1">
    <citation type="journal article" date="2012" name="Eukaryot. Cell">
        <title>Genome sequence of the fungus Glarea lozoyensis: the first genome sequence of a species from the Helotiaceae family.</title>
        <authorList>
            <person name="Youssar L."/>
            <person name="Gruening B.A."/>
            <person name="Erxleben A."/>
            <person name="Guenther S."/>
            <person name="Huettel W."/>
        </authorList>
    </citation>
    <scope>NUCLEOTIDE SEQUENCE [LARGE SCALE GENOMIC DNA]</scope>
    <source>
        <strain evidence="2">ATCC 74030 / MF5533</strain>
    </source>
</reference>
<comment type="caution">
    <text evidence="1">The sequence shown here is derived from an EMBL/GenBank/DDBJ whole genome shotgun (WGS) entry which is preliminary data.</text>
</comment>
<dbReference type="AlphaFoldDB" id="H0EKF0"/>
<proteinExistence type="predicted"/>
<dbReference type="Proteomes" id="UP000005446">
    <property type="component" value="Unassembled WGS sequence"/>
</dbReference>
<gene>
    <name evidence="1" type="ORF">M7I_3048</name>
</gene>
<accession>H0EKF0</accession>
<evidence type="ECO:0000313" key="2">
    <source>
        <dbReference type="Proteomes" id="UP000005446"/>
    </source>
</evidence>
<keyword evidence="2" id="KW-1185">Reference proteome</keyword>
<name>H0EKF0_GLAL7</name>
<protein>
    <submittedName>
        <fullName evidence="1">Uncharacterized protein</fullName>
    </submittedName>
</protein>
<dbReference type="HOGENOM" id="CLU_1669542_0_0_1"/>
<sequence length="158" mass="16664">MADLVRIRVPLALLGMVIHVRFREGYVFAHFAAGQVLRVDESDLRDAEAGAVAAGGVGMSEEHGDHDAVHELAHAEAGGEGVDFEELEGGGAEVDDEDEGIDVLVGEPGGVAEAVVGAWLPVWGDVLGDEFGVEEEFLALRTDVEVYGFAAEDTGYDL</sequence>
<dbReference type="InParanoid" id="H0EKF0"/>
<organism evidence="1 2">
    <name type="scientific">Glarea lozoyensis (strain ATCC 74030 / MF5533)</name>
    <dbReference type="NCBI Taxonomy" id="1104152"/>
    <lineage>
        <taxon>Eukaryota</taxon>
        <taxon>Fungi</taxon>
        <taxon>Dikarya</taxon>
        <taxon>Ascomycota</taxon>
        <taxon>Pezizomycotina</taxon>
        <taxon>Leotiomycetes</taxon>
        <taxon>Helotiales</taxon>
        <taxon>Helotiaceae</taxon>
        <taxon>Glarea</taxon>
    </lineage>
</organism>
<dbReference type="EMBL" id="AGUE01000067">
    <property type="protein sequence ID" value="EHL01020.1"/>
    <property type="molecule type" value="Genomic_DNA"/>
</dbReference>
<evidence type="ECO:0000313" key="1">
    <source>
        <dbReference type="EMBL" id="EHL01020.1"/>
    </source>
</evidence>